<feature type="modified residue" description="N6-(pyridoxal phosphate)lysine" evidence="4">
    <location>
        <position position="174"/>
    </location>
</feature>
<dbReference type="Pfam" id="PF01041">
    <property type="entry name" value="DegT_DnrJ_EryC1"/>
    <property type="match status" value="1"/>
</dbReference>
<comment type="caution">
    <text evidence="6">The sequence shown here is derived from an EMBL/GenBank/DDBJ whole genome shotgun (WGS) entry which is preliminary data.</text>
</comment>
<evidence type="ECO:0000256" key="3">
    <source>
        <dbReference type="PIRSR" id="PIRSR000390-1"/>
    </source>
</evidence>
<sequence length="366" mass="38736">MPPPARLMPYLTRMHEARHYSNFGPLVRTLEAAMAERFGIGGEGVATVANATQGLELVLRALRLPAGARVLVPTFTFAATATAVVSAGLTPVLADVDAARWQLTPEIAQQAIQATPVQAVLTVATFGMPHDTAAWLDFERRTGLPVVIDAAAAFGRQWLADGQGTFVFSLHTTKSLPAGEGGLVVSSRPGLAAEVRQRSNFGINLDPQAALPPGALATAGTNAKMSEFHAAVALASLDVWDAHARERQALQAALMHGIDDATGGTVAWQAASGGGDRLAPTSLCLRVRDGAARDRLEQACAAARIVTRRWYQPLLHDMPALQPVCEPLAVPRARELAQTVLGLPFFLGMTAAQQQRLIQACADALR</sequence>
<dbReference type="EMBL" id="LDSL01000054">
    <property type="protein sequence ID" value="KTT22736.1"/>
    <property type="molecule type" value="Genomic_DNA"/>
</dbReference>
<dbReference type="OrthoDB" id="9804264at2"/>
<dbReference type="AlphaFoldDB" id="A0A147GYL5"/>
<dbReference type="GO" id="GO:0030170">
    <property type="term" value="F:pyridoxal phosphate binding"/>
    <property type="evidence" value="ECO:0007669"/>
    <property type="project" value="TreeGrafter"/>
</dbReference>
<dbReference type="InterPro" id="IPR015424">
    <property type="entry name" value="PyrdxlP-dep_Trfase"/>
</dbReference>
<dbReference type="Gene3D" id="3.40.640.10">
    <property type="entry name" value="Type I PLP-dependent aspartate aminotransferase-like (Major domain)"/>
    <property type="match status" value="1"/>
</dbReference>
<gene>
    <name evidence="6" type="ORF">NS331_09225</name>
</gene>
<protein>
    <submittedName>
        <fullName evidence="6">DegT/DnrJ/EryC1/StrS aminotransferase</fullName>
    </submittedName>
</protein>
<evidence type="ECO:0000313" key="7">
    <source>
        <dbReference type="Proteomes" id="UP000072741"/>
    </source>
</evidence>
<evidence type="ECO:0000256" key="1">
    <source>
        <dbReference type="ARBA" id="ARBA00022898"/>
    </source>
</evidence>
<proteinExistence type="inferred from homology"/>
<dbReference type="InterPro" id="IPR000653">
    <property type="entry name" value="DegT/StrS_aminotransferase"/>
</dbReference>
<keyword evidence="6" id="KW-0808">Transferase</keyword>
<name>A0A147GYL5_9BURK</name>
<dbReference type="PIRSF" id="PIRSF000390">
    <property type="entry name" value="PLP_StrS"/>
    <property type="match status" value="1"/>
</dbReference>
<evidence type="ECO:0000256" key="2">
    <source>
        <dbReference type="ARBA" id="ARBA00037999"/>
    </source>
</evidence>
<keyword evidence="7" id="KW-1185">Reference proteome</keyword>
<reference evidence="6 7" key="1">
    <citation type="journal article" date="2016" name="Front. Microbiol.">
        <title>Genomic Resource of Rice Seed Associated Bacteria.</title>
        <authorList>
            <person name="Midha S."/>
            <person name="Bansal K."/>
            <person name="Sharma S."/>
            <person name="Kumar N."/>
            <person name="Patil P.P."/>
            <person name="Chaudhry V."/>
            <person name="Patil P.B."/>
        </authorList>
    </citation>
    <scope>NUCLEOTIDE SEQUENCE [LARGE SCALE GENOMIC DNA]</scope>
    <source>
        <strain evidence="6 7">NS331</strain>
    </source>
</reference>
<dbReference type="PATRIC" id="fig|433924.3.peg.3827"/>
<organism evidence="6 7">
    <name type="scientific">Pseudacidovorax intermedius</name>
    <dbReference type="NCBI Taxonomy" id="433924"/>
    <lineage>
        <taxon>Bacteria</taxon>
        <taxon>Pseudomonadati</taxon>
        <taxon>Pseudomonadota</taxon>
        <taxon>Betaproteobacteria</taxon>
        <taxon>Burkholderiales</taxon>
        <taxon>Comamonadaceae</taxon>
        <taxon>Pseudacidovorax</taxon>
    </lineage>
</organism>
<dbReference type="Proteomes" id="UP000072741">
    <property type="component" value="Unassembled WGS sequence"/>
</dbReference>
<evidence type="ECO:0000313" key="6">
    <source>
        <dbReference type="EMBL" id="KTT22736.1"/>
    </source>
</evidence>
<dbReference type="SUPFAM" id="SSF53383">
    <property type="entry name" value="PLP-dependent transferases"/>
    <property type="match status" value="1"/>
</dbReference>
<feature type="active site" description="Proton acceptor" evidence="3">
    <location>
        <position position="174"/>
    </location>
</feature>
<keyword evidence="6" id="KW-0032">Aminotransferase</keyword>
<evidence type="ECO:0000256" key="4">
    <source>
        <dbReference type="PIRSR" id="PIRSR000390-2"/>
    </source>
</evidence>
<accession>A0A147GYL5</accession>
<dbReference type="InterPro" id="IPR015421">
    <property type="entry name" value="PyrdxlP-dep_Trfase_major"/>
</dbReference>
<keyword evidence="1 4" id="KW-0663">Pyridoxal phosphate</keyword>
<dbReference type="PANTHER" id="PTHR30244">
    <property type="entry name" value="TRANSAMINASE"/>
    <property type="match status" value="1"/>
</dbReference>
<dbReference type="GO" id="GO:0000271">
    <property type="term" value="P:polysaccharide biosynthetic process"/>
    <property type="evidence" value="ECO:0007669"/>
    <property type="project" value="TreeGrafter"/>
</dbReference>
<evidence type="ECO:0000256" key="5">
    <source>
        <dbReference type="RuleBase" id="RU004508"/>
    </source>
</evidence>
<dbReference type="PANTHER" id="PTHR30244:SF9">
    <property type="entry name" value="PROTEIN RV3402C"/>
    <property type="match status" value="1"/>
</dbReference>
<comment type="similarity">
    <text evidence="2 5">Belongs to the DegT/DnrJ/EryC1 family.</text>
</comment>
<dbReference type="GO" id="GO:0008483">
    <property type="term" value="F:transaminase activity"/>
    <property type="evidence" value="ECO:0007669"/>
    <property type="project" value="UniProtKB-KW"/>
</dbReference>